<dbReference type="STRING" id="546263.NELON_01835"/>
<feature type="transmembrane region" description="Helical" evidence="1">
    <location>
        <begin position="21"/>
        <end position="44"/>
    </location>
</feature>
<name>D4DRI4_NEIEG</name>
<dbReference type="RefSeq" id="WP_003772456.1">
    <property type="nucleotide sequence ID" value="NZ_CP007726.1"/>
</dbReference>
<keyword evidence="1" id="KW-0472">Membrane</keyword>
<evidence type="ECO:0000313" key="2">
    <source>
        <dbReference type="EMBL" id="EFE49586.1"/>
    </source>
</evidence>
<dbReference type="EMBL" id="ADBF01000043">
    <property type="protein sequence ID" value="EFE49586.1"/>
    <property type="molecule type" value="Genomic_DNA"/>
</dbReference>
<reference evidence="2 3" key="1">
    <citation type="submission" date="2010-02" db="EMBL/GenBank/DDBJ databases">
        <authorList>
            <person name="Weinstock G."/>
            <person name="Sodergren E."/>
            <person name="Clifton S."/>
            <person name="Fulton L."/>
            <person name="Fulton B."/>
            <person name="Courtney L."/>
            <person name="Fronick C."/>
            <person name="Harrison M."/>
            <person name="Strong C."/>
            <person name="Farmer C."/>
            <person name="Delahaunty K."/>
            <person name="Markovic C."/>
            <person name="Hall O."/>
            <person name="Minx P."/>
            <person name="Tomlinson C."/>
            <person name="Mitreva M."/>
            <person name="Nelson J."/>
            <person name="Hou S."/>
            <person name="Wollam A."/>
            <person name="Pepin K.H."/>
            <person name="Johnson M."/>
            <person name="Bhonagiri V."/>
            <person name="Zhang X."/>
            <person name="Suruliraj S."/>
            <person name="Warren W."/>
            <person name="Chinwalla A."/>
            <person name="Mardis E.R."/>
            <person name="Wilson R.K."/>
        </authorList>
    </citation>
    <scope>NUCLEOTIDE SEQUENCE [LARGE SCALE GENOMIC DNA]</scope>
    <source>
        <strain evidence="2 3">ATCC 29315</strain>
    </source>
</reference>
<dbReference type="Proteomes" id="UP000005536">
    <property type="component" value="Unassembled WGS sequence"/>
</dbReference>
<protein>
    <recommendedName>
        <fullName evidence="4">Fimb protein</fullName>
    </recommendedName>
</protein>
<gene>
    <name evidence="2" type="ORF">NEIELOOT_01677</name>
</gene>
<comment type="caution">
    <text evidence="2">The sequence shown here is derived from an EMBL/GenBank/DDBJ whole genome shotgun (WGS) entry which is preliminary data.</text>
</comment>
<evidence type="ECO:0008006" key="4">
    <source>
        <dbReference type="Google" id="ProtNLM"/>
    </source>
</evidence>
<keyword evidence="1" id="KW-1133">Transmembrane helix</keyword>
<evidence type="ECO:0000256" key="1">
    <source>
        <dbReference type="SAM" id="Phobius"/>
    </source>
</evidence>
<sequence length="263" mass="29637">MKMPDTLHSKQTRNWRFSFKALFFHFVISMVLMALLSVLVFAVWYPAPYFDLMGSWHLILMIAGVDLVCGPILTLIAANSNKSRQELIRDFAIIAVIQLCALAYGIYALAQSRPVADVFDKDRFYVVTALQIEPDRLKKAPEGMNHLPLFGMIKAGTRGAQNNKEFLDGIDLSLAGIPPAVRPDWWTPENDAADKIAKAKLPLSKLLAAKPDTRPVIENTLKQKNIDELYYLPFTAEKNLDWIVILDKNNQRLAYAPVDGFSE</sequence>
<feature type="transmembrane region" description="Helical" evidence="1">
    <location>
        <begin position="56"/>
        <end position="79"/>
    </location>
</feature>
<evidence type="ECO:0000313" key="3">
    <source>
        <dbReference type="Proteomes" id="UP000005536"/>
    </source>
</evidence>
<accession>D4DRI4</accession>
<feature type="transmembrane region" description="Helical" evidence="1">
    <location>
        <begin position="91"/>
        <end position="110"/>
    </location>
</feature>
<dbReference type="AlphaFoldDB" id="D4DRI4"/>
<organism evidence="2 3">
    <name type="scientific">Neisseria elongata subsp. glycolytica ATCC 29315</name>
    <dbReference type="NCBI Taxonomy" id="546263"/>
    <lineage>
        <taxon>Bacteria</taxon>
        <taxon>Pseudomonadati</taxon>
        <taxon>Pseudomonadota</taxon>
        <taxon>Betaproteobacteria</taxon>
        <taxon>Neisseriales</taxon>
        <taxon>Neisseriaceae</taxon>
        <taxon>Neisseria</taxon>
    </lineage>
</organism>
<proteinExistence type="predicted"/>
<keyword evidence="1" id="KW-0812">Transmembrane</keyword>